<dbReference type="InterPro" id="IPR035909">
    <property type="entry name" value="CheB_C"/>
</dbReference>
<keyword evidence="7" id="KW-1185">Reference proteome</keyword>
<dbReference type="PANTHER" id="PTHR42872">
    <property type="entry name" value="PROTEIN-GLUTAMATE METHYLESTERASE/PROTEIN-GLUTAMINE GLUTAMINASE"/>
    <property type="match status" value="1"/>
</dbReference>
<dbReference type="Proteomes" id="UP000660070">
    <property type="component" value="Unassembled WGS sequence"/>
</dbReference>
<sequence>MENCEALLIGGSAGSLDVLLKVLPDLDSLLTFPIVIVLHRKPGKESLLTDVLSTRTKLKVKEIEEKEQLLPSMIYIAPPSYHLLIEKNKTFSLDASEKINFSRPSIDVSFDSASEVFGRNLVCILLSGANSDGSKGLHKVHQNGGQTVVQNPDSAVTRFMPEYALEHVKIDSVLIPEEMANYINQLSK</sequence>
<dbReference type="EC" id="3.1.1.61" evidence="2"/>
<gene>
    <name evidence="6" type="ORF">IV494_06190</name>
</gene>
<dbReference type="Gene3D" id="3.40.50.180">
    <property type="entry name" value="Methylesterase CheB, C-terminal domain"/>
    <property type="match status" value="1"/>
</dbReference>
<feature type="active site" evidence="4">
    <location>
        <position position="39"/>
    </location>
</feature>
<dbReference type="PANTHER" id="PTHR42872:SF3">
    <property type="entry name" value="PROTEIN-GLUTAMATE METHYLESTERASE_PROTEIN-GLUTAMINE GLUTAMINASE 1"/>
    <property type="match status" value="1"/>
</dbReference>
<evidence type="ECO:0000256" key="3">
    <source>
        <dbReference type="ARBA" id="ARBA00048267"/>
    </source>
</evidence>
<organism evidence="6 7">
    <name type="scientific">Kaistella gelatinilytica</name>
    <dbReference type="NCBI Taxonomy" id="2787636"/>
    <lineage>
        <taxon>Bacteria</taxon>
        <taxon>Pseudomonadati</taxon>
        <taxon>Bacteroidota</taxon>
        <taxon>Flavobacteriia</taxon>
        <taxon>Flavobacteriales</taxon>
        <taxon>Weeksellaceae</taxon>
        <taxon>Chryseobacterium group</taxon>
        <taxon>Kaistella</taxon>
    </lineage>
</organism>
<evidence type="ECO:0000256" key="2">
    <source>
        <dbReference type="ARBA" id="ARBA00039140"/>
    </source>
</evidence>
<comment type="caution">
    <text evidence="6">The sequence shown here is derived from an EMBL/GenBank/DDBJ whole genome shotgun (WGS) entry which is preliminary data.</text>
</comment>
<feature type="active site" evidence="4">
    <location>
        <position position="132"/>
    </location>
</feature>
<evidence type="ECO:0000259" key="5">
    <source>
        <dbReference type="PROSITE" id="PS50122"/>
    </source>
</evidence>
<evidence type="ECO:0000313" key="7">
    <source>
        <dbReference type="Proteomes" id="UP000660070"/>
    </source>
</evidence>
<proteinExistence type="predicted"/>
<feature type="active site" evidence="4">
    <location>
        <position position="12"/>
    </location>
</feature>
<evidence type="ECO:0000256" key="4">
    <source>
        <dbReference type="PROSITE-ProRule" id="PRU00050"/>
    </source>
</evidence>
<keyword evidence="1 4" id="KW-0378">Hydrolase</keyword>
<dbReference type="RefSeq" id="WP_196079269.1">
    <property type="nucleotide sequence ID" value="NZ_JADPVI010000001.1"/>
</dbReference>
<reference evidence="6 7" key="1">
    <citation type="submission" date="2020-11" db="EMBL/GenBank/DDBJ databases">
        <title>Kaistella gelatinilytica sp. nov., a flavobacterium isolated from Antarctic Soil.</title>
        <authorList>
            <person name="Li J."/>
        </authorList>
    </citation>
    <scope>NUCLEOTIDE SEQUENCE [LARGE SCALE GENOMIC DNA]</scope>
    <source>
        <strain evidence="6 7">G5-32</strain>
    </source>
</reference>
<dbReference type="Pfam" id="PF01339">
    <property type="entry name" value="CheB_methylest"/>
    <property type="match status" value="1"/>
</dbReference>
<feature type="domain" description="CheB-type methylesterase" evidence="5">
    <location>
        <begin position="1"/>
        <end position="188"/>
    </location>
</feature>
<dbReference type="InterPro" id="IPR000673">
    <property type="entry name" value="Sig_transdc_resp-reg_Me-estase"/>
</dbReference>
<keyword evidence="4" id="KW-0145">Chemotaxis</keyword>
<evidence type="ECO:0000256" key="1">
    <source>
        <dbReference type="ARBA" id="ARBA00022801"/>
    </source>
</evidence>
<evidence type="ECO:0000313" key="6">
    <source>
        <dbReference type="EMBL" id="MBF8456769.1"/>
    </source>
</evidence>
<comment type="catalytic activity">
    <reaction evidence="3">
        <text>[protein]-L-glutamate 5-O-methyl ester + H2O = L-glutamyl-[protein] + methanol + H(+)</text>
        <dbReference type="Rhea" id="RHEA:23236"/>
        <dbReference type="Rhea" id="RHEA-COMP:10208"/>
        <dbReference type="Rhea" id="RHEA-COMP:10311"/>
        <dbReference type="ChEBI" id="CHEBI:15377"/>
        <dbReference type="ChEBI" id="CHEBI:15378"/>
        <dbReference type="ChEBI" id="CHEBI:17790"/>
        <dbReference type="ChEBI" id="CHEBI:29973"/>
        <dbReference type="ChEBI" id="CHEBI:82795"/>
        <dbReference type="EC" id="3.1.1.61"/>
    </reaction>
</comment>
<protein>
    <recommendedName>
        <fullName evidence="2">protein-glutamate methylesterase</fullName>
        <ecNumber evidence="2">3.1.1.61</ecNumber>
    </recommendedName>
</protein>
<dbReference type="EMBL" id="JADPVI010000001">
    <property type="protein sequence ID" value="MBF8456769.1"/>
    <property type="molecule type" value="Genomic_DNA"/>
</dbReference>
<dbReference type="PROSITE" id="PS50122">
    <property type="entry name" value="CHEB"/>
    <property type="match status" value="1"/>
</dbReference>
<dbReference type="CDD" id="cd16433">
    <property type="entry name" value="CheB"/>
    <property type="match status" value="1"/>
</dbReference>
<accession>A0ABS0FAQ4</accession>
<name>A0ABS0FAQ4_9FLAO</name>
<dbReference type="SUPFAM" id="SSF52738">
    <property type="entry name" value="Methylesterase CheB, C-terminal domain"/>
    <property type="match status" value="1"/>
</dbReference>